<dbReference type="PIRSF" id="PIRSF006392">
    <property type="entry name" value="IPGAM_arch"/>
    <property type="match status" value="1"/>
</dbReference>
<evidence type="ECO:0000256" key="2">
    <source>
        <dbReference type="ARBA" id="ARBA00002315"/>
    </source>
</evidence>
<dbReference type="InterPro" id="IPR023665">
    <property type="entry name" value="ApgAM_prokaryotes"/>
</dbReference>
<comment type="catalytic activity">
    <reaction evidence="1">
        <text>(2R)-2-phosphoglycerate = (2R)-3-phosphoglycerate</text>
        <dbReference type="Rhea" id="RHEA:15901"/>
        <dbReference type="ChEBI" id="CHEBI:58272"/>
        <dbReference type="ChEBI" id="CHEBI:58289"/>
        <dbReference type="EC" id="5.4.2.12"/>
    </reaction>
</comment>
<dbReference type="EMBL" id="JACRTL010000001">
    <property type="protein sequence ID" value="MBC8610221.1"/>
    <property type="molecule type" value="Genomic_DNA"/>
</dbReference>
<dbReference type="EC" id="5.4.2.12" evidence="8"/>
<comment type="pathway">
    <text evidence="3">Carbohydrate degradation.</text>
</comment>
<keyword evidence="9" id="KW-1185">Reference proteome</keyword>
<dbReference type="Pfam" id="PF01676">
    <property type="entry name" value="Metalloenzyme"/>
    <property type="match status" value="1"/>
</dbReference>
<accession>A0A8J6NZL8</accession>
<gene>
    <name evidence="8" type="ORF">H8702_03655</name>
</gene>
<dbReference type="RefSeq" id="WP_187536244.1">
    <property type="nucleotide sequence ID" value="NZ_JACRTL010000001.1"/>
</dbReference>
<protein>
    <submittedName>
        <fullName evidence="8">Cofactor-independent phosphoglycerate mutase</fullName>
        <ecNumber evidence="8">5.4.2.12</ecNumber>
    </submittedName>
</protein>
<organism evidence="8 9">
    <name type="scientific">Massiliimalia timonensis</name>
    <dbReference type="NCBI Taxonomy" id="1987501"/>
    <lineage>
        <taxon>Bacteria</taxon>
        <taxon>Bacillati</taxon>
        <taxon>Bacillota</taxon>
        <taxon>Clostridia</taxon>
        <taxon>Eubacteriales</taxon>
        <taxon>Oscillospiraceae</taxon>
        <taxon>Massiliimalia</taxon>
    </lineage>
</organism>
<keyword evidence="6 8" id="KW-0413">Isomerase</keyword>
<dbReference type="PANTHER" id="PTHR31209">
    <property type="entry name" value="COFACTOR-INDEPENDENT PHOSPHOGLYCERATE MUTASE"/>
    <property type="match status" value="1"/>
</dbReference>
<dbReference type="InterPro" id="IPR017850">
    <property type="entry name" value="Alkaline_phosphatase_core_sf"/>
</dbReference>
<evidence type="ECO:0000256" key="4">
    <source>
        <dbReference type="ARBA" id="ARBA00005524"/>
    </source>
</evidence>
<dbReference type="InterPro" id="IPR006124">
    <property type="entry name" value="Metalloenzyme"/>
</dbReference>
<evidence type="ECO:0000313" key="8">
    <source>
        <dbReference type="EMBL" id="MBC8610221.1"/>
    </source>
</evidence>
<evidence type="ECO:0000259" key="7">
    <source>
        <dbReference type="Pfam" id="PF01676"/>
    </source>
</evidence>
<dbReference type="GO" id="GO:0004619">
    <property type="term" value="F:phosphoglycerate mutase activity"/>
    <property type="evidence" value="ECO:0007669"/>
    <property type="project" value="UniProtKB-EC"/>
</dbReference>
<dbReference type="AlphaFoldDB" id="A0A8J6NZL8"/>
<evidence type="ECO:0000256" key="5">
    <source>
        <dbReference type="ARBA" id="ARBA00023152"/>
    </source>
</evidence>
<dbReference type="NCBIfam" id="TIGR00306">
    <property type="entry name" value="apgM"/>
    <property type="match status" value="1"/>
</dbReference>
<comment type="similarity">
    <text evidence="4">Belongs to the BPG-independent phosphoglycerate mutase family. A-PGAM subfamily.</text>
</comment>
<name>A0A8J6NZL8_9FIRM</name>
<comment type="function">
    <text evidence="2">Catalyzes the interconversion of 2-phosphoglycerate and 3-phosphoglycerate.</text>
</comment>
<dbReference type="PANTHER" id="PTHR31209:SF4">
    <property type="entry name" value="2,3-BISPHOSPHOGLYCERATE-INDEPENDENT PHOSPHOGLYCERATE MUTASE"/>
    <property type="match status" value="1"/>
</dbReference>
<comment type="caution">
    <text evidence="8">The sequence shown here is derived from an EMBL/GenBank/DDBJ whole genome shotgun (WGS) entry which is preliminary data.</text>
</comment>
<dbReference type="InterPro" id="IPR004456">
    <property type="entry name" value="Pglycerate_mutase_ApgM"/>
</dbReference>
<dbReference type="NCBIfam" id="NF003242">
    <property type="entry name" value="PRK04200.1"/>
    <property type="match status" value="1"/>
</dbReference>
<dbReference type="Gene3D" id="3.40.720.10">
    <property type="entry name" value="Alkaline Phosphatase, subunit A"/>
    <property type="match status" value="2"/>
</dbReference>
<dbReference type="Proteomes" id="UP000632659">
    <property type="component" value="Unassembled WGS sequence"/>
</dbReference>
<sequence length="405" mass="44788">MKHVVLLCDGMADYPLEQLNGKTPMAVAEKPNMNTLARFGMVGMVQTVADGFKPGSDVANLSVMGYDPKLYYTGRSPLEAASIGIKMSSTDIAMRCNLVTLSEEENYEDKTMVDYCADDISTAEAEEIVKSLKEAFDSEEFTYYSGVSYRHCLIWHHGAEDVGDLTPPHDISGRVVTEYLPNHPAAEKLLDMMKKSYDLLKDHPINQKRIARGLRPANSIWLWGNGKSAALPSFEEKNGLHGAVISAVDLIKGIGKLADMDVIEVEGATGYIDTNFTGKAQACIDALQNGSDFVYIHVEAPDECGHRFEIENKVKSLEIIDRDVLKPVLDFLDQQEADYKVMILPDHATPLALKTHVSDPIPFLIYQKSKAAEHPQITVFDEETAKTTGVFVDFGPGLLTQFLTY</sequence>
<proteinExistence type="inferred from homology"/>
<evidence type="ECO:0000313" key="9">
    <source>
        <dbReference type="Proteomes" id="UP000632659"/>
    </source>
</evidence>
<dbReference type="SUPFAM" id="SSF53649">
    <property type="entry name" value="Alkaline phosphatase-like"/>
    <property type="match status" value="1"/>
</dbReference>
<feature type="domain" description="Metalloenzyme" evidence="7">
    <location>
        <begin position="1"/>
        <end position="402"/>
    </location>
</feature>
<reference evidence="8" key="1">
    <citation type="submission" date="2020-08" db="EMBL/GenBank/DDBJ databases">
        <title>Genome public.</title>
        <authorList>
            <person name="Liu C."/>
            <person name="Sun Q."/>
        </authorList>
    </citation>
    <scope>NUCLEOTIDE SEQUENCE</scope>
    <source>
        <strain evidence="8">NSJ-15</strain>
    </source>
</reference>
<dbReference type="GO" id="GO:0046872">
    <property type="term" value="F:metal ion binding"/>
    <property type="evidence" value="ECO:0007669"/>
    <property type="project" value="InterPro"/>
</dbReference>
<evidence type="ECO:0000256" key="3">
    <source>
        <dbReference type="ARBA" id="ARBA00004921"/>
    </source>
</evidence>
<evidence type="ECO:0000256" key="6">
    <source>
        <dbReference type="ARBA" id="ARBA00023235"/>
    </source>
</evidence>
<dbReference type="CDD" id="cd16011">
    <property type="entry name" value="iPGM_like"/>
    <property type="match status" value="1"/>
</dbReference>
<evidence type="ECO:0000256" key="1">
    <source>
        <dbReference type="ARBA" id="ARBA00000370"/>
    </source>
</evidence>
<keyword evidence="5" id="KW-0324">Glycolysis</keyword>
<dbReference type="NCBIfam" id="TIGR02535">
    <property type="entry name" value="hyp_Hser_kinase"/>
    <property type="match status" value="1"/>
</dbReference>
<dbReference type="GO" id="GO:0006096">
    <property type="term" value="P:glycolytic process"/>
    <property type="evidence" value="ECO:0007669"/>
    <property type="project" value="UniProtKB-KW"/>
</dbReference>
<dbReference type="Pfam" id="PF10143">
    <property type="entry name" value="PhosphMutase"/>
    <property type="match status" value="1"/>
</dbReference>